<evidence type="ECO:0000256" key="2">
    <source>
        <dbReference type="ARBA" id="ARBA00022884"/>
    </source>
</evidence>
<dbReference type="PANTHER" id="PTHR46031:SF41">
    <property type="entry name" value="DOUBLE-STRANDED RNA-BINDING PROTEIN 2-LIKE ISOFORM X1"/>
    <property type="match status" value="1"/>
</dbReference>
<protein>
    <recommendedName>
        <fullName evidence="3">DRBM domain-containing protein</fullName>
    </recommendedName>
</protein>
<dbReference type="GO" id="GO:0003723">
    <property type="term" value="F:RNA binding"/>
    <property type="evidence" value="ECO:0007669"/>
    <property type="project" value="UniProtKB-KW"/>
</dbReference>
<dbReference type="InterPro" id="IPR014720">
    <property type="entry name" value="dsRBD_dom"/>
</dbReference>
<evidence type="ECO:0000256" key="1">
    <source>
        <dbReference type="ARBA" id="ARBA00022737"/>
    </source>
</evidence>
<dbReference type="SUPFAM" id="SSF54768">
    <property type="entry name" value="dsRNA-binding domain-like"/>
    <property type="match status" value="1"/>
</dbReference>
<gene>
    <name evidence="4" type="ORF">CXB51_019096</name>
</gene>
<evidence type="ECO:0000259" key="3">
    <source>
        <dbReference type="Pfam" id="PF00035"/>
    </source>
</evidence>
<keyword evidence="1" id="KW-0677">Repeat</keyword>
<dbReference type="Proteomes" id="UP000701853">
    <property type="component" value="Chromosome 8"/>
</dbReference>
<dbReference type="Pfam" id="PF00035">
    <property type="entry name" value="dsrm"/>
    <property type="match status" value="1"/>
</dbReference>
<evidence type="ECO:0000313" key="4">
    <source>
        <dbReference type="EMBL" id="KAG8485727.1"/>
    </source>
</evidence>
<dbReference type="EMBL" id="JAHUZN010000008">
    <property type="protein sequence ID" value="KAG8485727.1"/>
    <property type="molecule type" value="Genomic_DNA"/>
</dbReference>
<proteinExistence type="predicted"/>
<comment type="caution">
    <text evidence="4">The sequence shown here is derived from an EMBL/GenBank/DDBJ whole genome shotgun (WGS) entry which is preliminary data.</text>
</comment>
<evidence type="ECO:0000313" key="5">
    <source>
        <dbReference type="Proteomes" id="UP000701853"/>
    </source>
</evidence>
<dbReference type="Gene3D" id="3.30.160.20">
    <property type="match status" value="1"/>
</dbReference>
<reference evidence="4 5" key="1">
    <citation type="journal article" date="2021" name="bioRxiv">
        <title>The Gossypium anomalum genome as a resource for cotton improvement and evolutionary analysis of hybrid incompatibility.</title>
        <authorList>
            <person name="Grover C.E."/>
            <person name="Yuan D."/>
            <person name="Arick M.A."/>
            <person name="Miller E.R."/>
            <person name="Hu G."/>
            <person name="Peterson D.G."/>
            <person name="Wendel J.F."/>
            <person name="Udall J.A."/>
        </authorList>
    </citation>
    <scope>NUCLEOTIDE SEQUENCE [LARGE SCALE GENOMIC DNA]</scope>
    <source>
        <strain evidence="4">JFW-Udall</strain>
        <tissue evidence="4">Leaf</tissue>
    </source>
</reference>
<dbReference type="AlphaFoldDB" id="A0A8J5YNK1"/>
<feature type="domain" description="DRBM" evidence="3">
    <location>
        <begin position="91"/>
        <end position="128"/>
    </location>
</feature>
<name>A0A8J5YNK1_9ROSI</name>
<keyword evidence="5" id="KW-1185">Reference proteome</keyword>
<keyword evidence="2" id="KW-0694">RNA-binding</keyword>
<sequence length="204" mass="23473">MYKNQLQELAQITTIKFNGETFETPTFCSTLRQAEHILAEVALNTLVNKGPSKALATRILLEFAAIDYSFWGRNKATLEFISTAQDEANVYKNLLQETTHRAGLNLPVYTTIRSGPGHVPTFSCMVEPYFFHKTENSKVDINSSSCPTKNKNRSSIIFHHTQIQKNKPWLYVFHFHEKGKQLFAKDLDKIQTWAILTSKYRIRN</sequence>
<dbReference type="OrthoDB" id="5988181at2759"/>
<accession>A0A8J5YNK1</accession>
<organism evidence="4 5">
    <name type="scientific">Gossypium anomalum</name>
    <dbReference type="NCBI Taxonomy" id="47600"/>
    <lineage>
        <taxon>Eukaryota</taxon>
        <taxon>Viridiplantae</taxon>
        <taxon>Streptophyta</taxon>
        <taxon>Embryophyta</taxon>
        <taxon>Tracheophyta</taxon>
        <taxon>Spermatophyta</taxon>
        <taxon>Magnoliopsida</taxon>
        <taxon>eudicotyledons</taxon>
        <taxon>Gunneridae</taxon>
        <taxon>Pentapetalae</taxon>
        <taxon>rosids</taxon>
        <taxon>malvids</taxon>
        <taxon>Malvales</taxon>
        <taxon>Malvaceae</taxon>
        <taxon>Malvoideae</taxon>
        <taxon>Gossypium</taxon>
    </lineage>
</organism>
<dbReference type="PANTHER" id="PTHR46031">
    <property type="match status" value="1"/>
</dbReference>